<keyword evidence="3" id="KW-1185">Reference proteome</keyword>
<evidence type="ECO:0000313" key="3">
    <source>
        <dbReference type="Proteomes" id="UP000324222"/>
    </source>
</evidence>
<proteinExistence type="predicted"/>
<comment type="caution">
    <text evidence="2">The sequence shown here is derived from an EMBL/GenBank/DDBJ whole genome shotgun (WGS) entry which is preliminary data.</text>
</comment>
<dbReference type="Proteomes" id="UP000324222">
    <property type="component" value="Unassembled WGS sequence"/>
</dbReference>
<gene>
    <name evidence="2" type="ORF">E2C01_025459</name>
</gene>
<feature type="compositionally biased region" description="Pro residues" evidence="1">
    <location>
        <begin position="36"/>
        <end position="51"/>
    </location>
</feature>
<accession>A0A5B7EHZ9</accession>
<protein>
    <submittedName>
        <fullName evidence="2">Uncharacterized protein</fullName>
    </submittedName>
</protein>
<reference evidence="2 3" key="1">
    <citation type="submission" date="2019-05" db="EMBL/GenBank/DDBJ databases">
        <title>Another draft genome of Portunus trituberculatus and its Hox gene families provides insights of decapod evolution.</title>
        <authorList>
            <person name="Jeong J.-H."/>
            <person name="Song I."/>
            <person name="Kim S."/>
            <person name="Choi T."/>
            <person name="Kim D."/>
            <person name="Ryu S."/>
            <person name="Kim W."/>
        </authorList>
    </citation>
    <scope>NUCLEOTIDE SEQUENCE [LARGE SCALE GENOMIC DNA]</scope>
    <source>
        <tissue evidence="2">Muscle</tissue>
    </source>
</reference>
<feature type="region of interest" description="Disordered" evidence="1">
    <location>
        <begin position="23"/>
        <end position="58"/>
    </location>
</feature>
<evidence type="ECO:0000256" key="1">
    <source>
        <dbReference type="SAM" id="MobiDB-lite"/>
    </source>
</evidence>
<name>A0A5B7EHZ9_PORTR</name>
<evidence type="ECO:0000313" key="2">
    <source>
        <dbReference type="EMBL" id="MPC32154.1"/>
    </source>
</evidence>
<dbReference type="AlphaFoldDB" id="A0A5B7EHZ9"/>
<sequence length="76" mass="7917">MVVVVTVGVVVGERLQFFTVGGSDRLLGQRHKHEAPTPPPSAAPPSSPPTPSIFIPSAHPGLTHHFPAAAHARGKI</sequence>
<organism evidence="2 3">
    <name type="scientific">Portunus trituberculatus</name>
    <name type="common">Swimming crab</name>
    <name type="synonym">Neptunus trituberculatus</name>
    <dbReference type="NCBI Taxonomy" id="210409"/>
    <lineage>
        <taxon>Eukaryota</taxon>
        <taxon>Metazoa</taxon>
        <taxon>Ecdysozoa</taxon>
        <taxon>Arthropoda</taxon>
        <taxon>Crustacea</taxon>
        <taxon>Multicrustacea</taxon>
        <taxon>Malacostraca</taxon>
        <taxon>Eumalacostraca</taxon>
        <taxon>Eucarida</taxon>
        <taxon>Decapoda</taxon>
        <taxon>Pleocyemata</taxon>
        <taxon>Brachyura</taxon>
        <taxon>Eubrachyura</taxon>
        <taxon>Portunoidea</taxon>
        <taxon>Portunidae</taxon>
        <taxon>Portuninae</taxon>
        <taxon>Portunus</taxon>
    </lineage>
</organism>
<dbReference type="EMBL" id="VSRR010002575">
    <property type="protein sequence ID" value="MPC32154.1"/>
    <property type="molecule type" value="Genomic_DNA"/>
</dbReference>